<dbReference type="InterPro" id="IPR016181">
    <property type="entry name" value="Acyl_CoA_acyltransferase"/>
</dbReference>
<dbReference type="STRING" id="1882483.A0A317XPH4"/>
<evidence type="ECO:0000259" key="1">
    <source>
        <dbReference type="PROSITE" id="PS51186"/>
    </source>
</evidence>
<gene>
    <name evidence="2" type="ORF">BCV70DRAFT_200421</name>
</gene>
<dbReference type="FunFam" id="3.40.630.30:FF:000047">
    <property type="entry name" value="Acetyltransferase, GNAT family"/>
    <property type="match status" value="1"/>
</dbReference>
<dbReference type="SUPFAM" id="SSF55729">
    <property type="entry name" value="Acyl-CoA N-acyltransferases (Nat)"/>
    <property type="match status" value="1"/>
</dbReference>
<dbReference type="InterPro" id="IPR000182">
    <property type="entry name" value="GNAT_dom"/>
</dbReference>
<sequence>MSSREEELLARLGPEVTTPTPTYPDRVKLQGQYVDLLPLTPEHADELFQLAGKTEHEKTWDYLLEAPFDGDRAAFDAFIADISVRTNMVFWVVVDKATGRVNGYLSYLRIEPLHQCIEIGNILFSHLLQRTRKSTEAVYLLLHHALDTLGYRRVEWKCNNLNKPSKSAAVRFGFTHEGIFRKHLIIKGRNRDTCWFSIIDDDWPHRKAALQAWLHPSNFDDNANQIHDLKHFHALHGHTVQPPP</sequence>
<dbReference type="AlphaFoldDB" id="A0A317XPH4"/>
<dbReference type="InterPro" id="IPR051908">
    <property type="entry name" value="Ribosomal_N-acetyltransferase"/>
</dbReference>
<dbReference type="Gene3D" id="3.40.630.30">
    <property type="match status" value="1"/>
</dbReference>
<dbReference type="Proteomes" id="UP000246740">
    <property type="component" value="Unassembled WGS sequence"/>
</dbReference>
<dbReference type="OrthoDB" id="41238at2759"/>
<dbReference type="GO" id="GO:0008999">
    <property type="term" value="F:protein-N-terminal-alanine acetyltransferase activity"/>
    <property type="evidence" value="ECO:0007669"/>
    <property type="project" value="TreeGrafter"/>
</dbReference>
<accession>A0A317XPH4</accession>
<keyword evidence="3" id="KW-1185">Reference proteome</keyword>
<name>A0A317XPH4_9BASI</name>
<organism evidence="2 3">
    <name type="scientific">Testicularia cyperi</name>
    <dbReference type="NCBI Taxonomy" id="1882483"/>
    <lineage>
        <taxon>Eukaryota</taxon>
        <taxon>Fungi</taxon>
        <taxon>Dikarya</taxon>
        <taxon>Basidiomycota</taxon>
        <taxon>Ustilaginomycotina</taxon>
        <taxon>Ustilaginomycetes</taxon>
        <taxon>Ustilaginales</taxon>
        <taxon>Anthracoideaceae</taxon>
        <taxon>Testicularia</taxon>
    </lineage>
</organism>
<evidence type="ECO:0000313" key="3">
    <source>
        <dbReference type="Proteomes" id="UP000246740"/>
    </source>
</evidence>
<dbReference type="GO" id="GO:1990189">
    <property type="term" value="F:protein N-terminal-serine acetyltransferase activity"/>
    <property type="evidence" value="ECO:0007669"/>
    <property type="project" value="TreeGrafter"/>
</dbReference>
<dbReference type="Pfam" id="PF13302">
    <property type="entry name" value="Acetyltransf_3"/>
    <property type="match status" value="1"/>
</dbReference>
<dbReference type="PANTHER" id="PTHR43441">
    <property type="entry name" value="RIBOSOMAL-PROTEIN-SERINE ACETYLTRANSFERASE"/>
    <property type="match status" value="1"/>
</dbReference>
<dbReference type="EMBL" id="KZ819193">
    <property type="protein sequence ID" value="PWZ00264.1"/>
    <property type="molecule type" value="Genomic_DNA"/>
</dbReference>
<feature type="domain" description="N-acetyltransferase" evidence="1">
    <location>
        <begin position="34"/>
        <end position="192"/>
    </location>
</feature>
<evidence type="ECO:0000313" key="2">
    <source>
        <dbReference type="EMBL" id="PWZ00264.1"/>
    </source>
</evidence>
<protein>
    <submittedName>
        <fullName evidence="2">Acyl-CoA N-acyltransferase</fullName>
    </submittedName>
</protein>
<keyword evidence="2" id="KW-0012">Acyltransferase</keyword>
<keyword evidence="2" id="KW-0808">Transferase</keyword>
<reference evidence="2 3" key="1">
    <citation type="journal article" date="2018" name="Mol. Biol. Evol.">
        <title>Broad Genomic Sampling Reveals a Smut Pathogenic Ancestry of the Fungal Clade Ustilaginomycotina.</title>
        <authorList>
            <person name="Kijpornyongpan T."/>
            <person name="Mondo S.J."/>
            <person name="Barry K."/>
            <person name="Sandor L."/>
            <person name="Lee J."/>
            <person name="Lipzen A."/>
            <person name="Pangilinan J."/>
            <person name="LaButti K."/>
            <person name="Hainaut M."/>
            <person name="Henrissat B."/>
            <person name="Grigoriev I.V."/>
            <person name="Spatafora J.W."/>
            <person name="Aime M.C."/>
        </authorList>
    </citation>
    <scope>NUCLEOTIDE SEQUENCE [LARGE SCALE GENOMIC DNA]</scope>
    <source>
        <strain evidence="2 3">MCA 3645</strain>
    </source>
</reference>
<dbReference type="InParanoid" id="A0A317XPH4"/>
<dbReference type="PANTHER" id="PTHR43441:SF2">
    <property type="entry name" value="FAMILY ACETYLTRANSFERASE, PUTATIVE (AFU_ORTHOLOGUE AFUA_7G00850)-RELATED"/>
    <property type="match status" value="1"/>
</dbReference>
<dbReference type="PROSITE" id="PS51186">
    <property type="entry name" value="GNAT"/>
    <property type="match status" value="1"/>
</dbReference>
<proteinExistence type="predicted"/>